<organism evidence="1 2">
    <name type="scientific">Zea mays</name>
    <name type="common">Maize</name>
    <dbReference type="NCBI Taxonomy" id="4577"/>
    <lineage>
        <taxon>Eukaryota</taxon>
        <taxon>Viridiplantae</taxon>
        <taxon>Streptophyta</taxon>
        <taxon>Embryophyta</taxon>
        <taxon>Tracheophyta</taxon>
        <taxon>Spermatophyta</taxon>
        <taxon>Magnoliopsida</taxon>
        <taxon>Liliopsida</taxon>
        <taxon>Poales</taxon>
        <taxon>Poaceae</taxon>
        <taxon>PACMAD clade</taxon>
        <taxon>Panicoideae</taxon>
        <taxon>Andropogonodae</taxon>
        <taxon>Andropogoneae</taxon>
        <taxon>Tripsacinae</taxon>
        <taxon>Zea</taxon>
    </lineage>
</organism>
<dbReference type="InParanoid" id="A0A804Q078"/>
<reference evidence="1" key="3">
    <citation type="submission" date="2021-05" db="UniProtKB">
        <authorList>
            <consortium name="EnsemblPlants"/>
        </authorList>
    </citation>
    <scope>IDENTIFICATION</scope>
    <source>
        <strain evidence="1">cv. B73</strain>
    </source>
</reference>
<name>A0A804Q078_MAIZE</name>
<reference evidence="2" key="1">
    <citation type="journal article" date="2009" name="Science">
        <title>The B73 maize genome: complexity, diversity, and dynamics.</title>
        <authorList>
            <person name="Schnable P.S."/>
            <person name="Ware D."/>
            <person name="Fulton R.S."/>
            <person name="Stein J.C."/>
            <person name="Wei F."/>
            <person name="Pasternak S."/>
            <person name="Liang C."/>
            <person name="Zhang J."/>
            <person name="Fulton L."/>
            <person name="Graves T.A."/>
            <person name="Minx P."/>
            <person name="Reily A.D."/>
            <person name="Courtney L."/>
            <person name="Kruchowski S.S."/>
            <person name="Tomlinson C."/>
            <person name="Strong C."/>
            <person name="Delehaunty K."/>
            <person name="Fronick C."/>
            <person name="Courtney B."/>
            <person name="Rock S.M."/>
            <person name="Belter E."/>
            <person name="Du F."/>
            <person name="Kim K."/>
            <person name="Abbott R.M."/>
            <person name="Cotton M."/>
            <person name="Levy A."/>
            <person name="Marchetto P."/>
            <person name="Ochoa K."/>
            <person name="Jackson S.M."/>
            <person name="Gillam B."/>
            <person name="Chen W."/>
            <person name="Yan L."/>
            <person name="Higginbotham J."/>
            <person name="Cardenas M."/>
            <person name="Waligorski J."/>
            <person name="Applebaum E."/>
            <person name="Phelps L."/>
            <person name="Falcone J."/>
            <person name="Kanchi K."/>
            <person name="Thane T."/>
            <person name="Scimone A."/>
            <person name="Thane N."/>
            <person name="Henke J."/>
            <person name="Wang T."/>
            <person name="Ruppert J."/>
            <person name="Shah N."/>
            <person name="Rotter K."/>
            <person name="Hodges J."/>
            <person name="Ingenthron E."/>
            <person name="Cordes M."/>
            <person name="Kohlberg S."/>
            <person name="Sgro J."/>
            <person name="Delgado B."/>
            <person name="Mead K."/>
            <person name="Chinwalla A."/>
            <person name="Leonard S."/>
            <person name="Crouse K."/>
            <person name="Collura K."/>
            <person name="Kudrna D."/>
            <person name="Currie J."/>
            <person name="He R."/>
            <person name="Angelova A."/>
            <person name="Rajasekar S."/>
            <person name="Mueller T."/>
            <person name="Lomeli R."/>
            <person name="Scara G."/>
            <person name="Ko A."/>
            <person name="Delaney K."/>
            <person name="Wissotski M."/>
            <person name="Lopez G."/>
            <person name="Campos D."/>
            <person name="Braidotti M."/>
            <person name="Ashley E."/>
            <person name="Golser W."/>
            <person name="Kim H."/>
            <person name="Lee S."/>
            <person name="Lin J."/>
            <person name="Dujmic Z."/>
            <person name="Kim W."/>
            <person name="Talag J."/>
            <person name="Zuccolo A."/>
            <person name="Fan C."/>
            <person name="Sebastian A."/>
            <person name="Kramer M."/>
            <person name="Spiegel L."/>
            <person name="Nascimento L."/>
            <person name="Zutavern T."/>
            <person name="Miller B."/>
            <person name="Ambroise C."/>
            <person name="Muller S."/>
            <person name="Spooner W."/>
            <person name="Narechania A."/>
            <person name="Ren L."/>
            <person name="Wei S."/>
            <person name="Kumari S."/>
            <person name="Faga B."/>
            <person name="Levy M.J."/>
            <person name="McMahan L."/>
            <person name="Van Buren P."/>
            <person name="Vaughn M.W."/>
            <person name="Ying K."/>
            <person name="Yeh C.-T."/>
            <person name="Emrich S.J."/>
            <person name="Jia Y."/>
            <person name="Kalyanaraman A."/>
            <person name="Hsia A.-P."/>
            <person name="Barbazuk W.B."/>
            <person name="Baucom R.S."/>
            <person name="Brutnell T.P."/>
            <person name="Carpita N.C."/>
            <person name="Chaparro C."/>
            <person name="Chia J.-M."/>
            <person name="Deragon J.-M."/>
            <person name="Estill J.C."/>
            <person name="Fu Y."/>
            <person name="Jeddeloh J.A."/>
            <person name="Han Y."/>
            <person name="Lee H."/>
            <person name="Li P."/>
            <person name="Lisch D.R."/>
            <person name="Liu S."/>
            <person name="Liu Z."/>
            <person name="Nagel D.H."/>
            <person name="McCann M.C."/>
            <person name="SanMiguel P."/>
            <person name="Myers A.M."/>
            <person name="Nettleton D."/>
            <person name="Nguyen J."/>
            <person name="Penning B.W."/>
            <person name="Ponnala L."/>
            <person name="Schneider K.L."/>
            <person name="Schwartz D.C."/>
            <person name="Sharma A."/>
            <person name="Soderlund C."/>
            <person name="Springer N.M."/>
            <person name="Sun Q."/>
            <person name="Wang H."/>
            <person name="Waterman M."/>
            <person name="Westerman R."/>
            <person name="Wolfgruber T.K."/>
            <person name="Yang L."/>
            <person name="Yu Y."/>
            <person name="Zhang L."/>
            <person name="Zhou S."/>
            <person name="Zhu Q."/>
            <person name="Bennetzen J.L."/>
            <person name="Dawe R.K."/>
            <person name="Jiang J."/>
            <person name="Jiang N."/>
            <person name="Presting G.G."/>
            <person name="Wessler S.R."/>
            <person name="Aluru S."/>
            <person name="Martienssen R.A."/>
            <person name="Clifton S.W."/>
            <person name="McCombie W.R."/>
            <person name="Wing R.A."/>
            <person name="Wilson R.K."/>
        </authorList>
    </citation>
    <scope>NUCLEOTIDE SEQUENCE [LARGE SCALE GENOMIC DNA]</scope>
    <source>
        <strain evidence="2">cv. B73</strain>
    </source>
</reference>
<evidence type="ECO:0000313" key="2">
    <source>
        <dbReference type="Proteomes" id="UP000007305"/>
    </source>
</evidence>
<dbReference type="Gramene" id="Zm00001eb287430_T001">
    <property type="protein sequence ID" value="Zm00001eb287430_P001"/>
    <property type="gene ID" value="Zm00001eb287430"/>
</dbReference>
<sequence length="97" mass="10950">MVRPLRRRPPPPAEGGFASYAACGRVLILDLQEDAVAAPPPRQLWRRKRGGPLMTVTAAWRVEAPARDPNAEMCRTLTPPSPIHRRIDGLRRSSWRF</sequence>
<evidence type="ECO:0000313" key="1">
    <source>
        <dbReference type="EnsemblPlants" id="Zm00001eb287430_P001"/>
    </source>
</evidence>
<dbReference type="EnsemblPlants" id="Zm00001eb287430_T001">
    <property type="protein sequence ID" value="Zm00001eb287430_P001"/>
    <property type="gene ID" value="Zm00001eb287430"/>
</dbReference>
<dbReference type="AlphaFoldDB" id="A0A804Q078"/>
<dbReference type="Proteomes" id="UP000007305">
    <property type="component" value="Chromosome 6"/>
</dbReference>
<accession>A0A804Q078</accession>
<proteinExistence type="predicted"/>
<reference evidence="1" key="2">
    <citation type="submission" date="2019-07" db="EMBL/GenBank/DDBJ databases">
        <authorList>
            <person name="Seetharam A."/>
            <person name="Woodhouse M."/>
            <person name="Cannon E."/>
        </authorList>
    </citation>
    <scope>NUCLEOTIDE SEQUENCE [LARGE SCALE GENOMIC DNA]</scope>
    <source>
        <strain evidence="1">cv. B73</strain>
    </source>
</reference>
<keyword evidence="2" id="KW-1185">Reference proteome</keyword>
<protein>
    <submittedName>
        <fullName evidence="1">Uncharacterized protein</fullName>
    </submittedName>
</protein>